<keyword evidence="3" id="KW-1185">Reference proteome</keyword>
<dbReference type="OrthoDB" id="264366at2759"/>
<feature type="compositionally biased region" description="Basic residues" evidence="1">
    <location>
        <begin position="598"/>
        <end position="613"/>
    </location>
</feature>
<gene>
    <name evidence="2" type="ORF">LSCM1_01566</name>
</gene>
<dbReference type="GeneID" id="92511682"/>
<accession>A0A836H6U1</accession>
<reference evidence="3" key="2">
    <citation type="journal article" date="2021" name="Sci. Data">
        <title>Chromosome-scale genome sequencing, assembly and annotation of six genomes from subfamily Leishmaniinae.</title>
        <authorList>
            <person name="Almutairi H."/>
            <person name="Urbaniak M.D."/>
            <person name="Bates M.D."/>
            <person name="Jariyapan N."/>
            <person name="Kwakye-Nuako G."/>
            <person name="Thomaz Soccol V."/>
            <person name="Al-Salem W.S."/>
            <person name="Dillon R.J."/>
            <person name="Bates P.A."/>
            <person name="Gatherer D."/>
        </authorList>
    </citation>
    <scope>NUCLEOTIDE SEQUENCE [LARGE SCALE GENOMIC DNA]</scope>
</reference>
<dbReference type="Proteomes" id="UP000673552">
    <property type="component" value="Unassembled WGS sequence"/>
</dbReference>
<feature type="region of interest" description="Disordered" evidence="1">
    <location>
        <begin position="721"/>
        <end position="763"/>
    </location>
</feature>
<organism evidence="2 3">
    <name type="scientific">Leishmania martiniquensis</name>
    <dbReference type="NCBI Taxonomy" id="1580590"/>
    <lineage>
        <taxon>Eukaryota</taxon>
        <taxon>Discoba</taxon>
        <taxon>Euglenozoa</taxon>
        <taxon>Kinetoplastea</taxon>
        <taxon>Metakinetoplastina</taxon>
        <taxon>Trypanosomatida</taxon>
        <taxon>Trypanosomatidae</taxon>
        <taxon>Leishmaniinae</taxon>
        <taxon>Leishmania</taxon>
    </lineage>
</organism>
<protein>
    <submittedName>
        <fullName evidence="2">Uncharacterized protein</fullName>
    </submittedName>
</protein>
<proteinExistence type="predicted"/>
<dbReference type="EMBL" id="JAFEUZ010000031">
    <property type="protein sequence ID" value="KAG5471475.1"/>
    <property type="molecule type" value="Genomic_DNA"/>
</dbReference>
<dbReference type="RefSeq" id="XP_067176449.1">
    <property type="nucleotide sequence ID" value="XM_067319170.1"/>
</dbReference>
<comment type="caution">
    <text evidence="2">The sequence shown here is derived from an EMBL/GenBank/DDBJ whole genome shotgun (WGS) entry which is preliminary data.</text>
</comment>
<dbReference type="KEGG" id="lmat:92511682"/>
<sequence>MFYSYAEKQGSGLFGSWQTRQVAFDTLRRYIYYSEPVQCEFPAVPSHTPEAASITPILPTTEDRSSSADTAGQSARTGVFTPSDASVMYTVREVAVPPTSLAWRRKVKVTGVLPLATRPEFNPNRCIDERDLYQLEILGESRPMARGETPPAGPLLCPAAGLSPLERSRCHWGNDAYIRDPFFLKELFDSLRDQFEDLAKERARAAAAAAVDRGEGAVGLIGSSLVDAGVQTLVSPRGPKGEPLHGGALVPVRVVFRSRDEREFRRLWYVLQTVLGYDKLIVRPYRGLPPYDPRNGLAFAHIPMSVWHTFQSLDKAVFYTFMRGNVYVLVEASSDGAPTDAAASCASSSSSCCAGMPKLKCILEKAYLCTTHDSVLCMRETGNIPRWLRLAEVQEFHWGLAARDAATSALAPFCVFVSDAPIPDLFFEPLPPAHGTDAIAAYTPQVDVRRLACVIHDSCFASLSTRRVIRMREVQDASMESYVARTMQEGQRRPTLQRGGGYNSTLSCPLPKEQLAAVWQQVQAELLERGNMANRAAIPIYATNARDVELSEDQLSTVERELDEKRERRDDIVGMPLELARQLVRQGRQAAVSVPRANRSRHQHRGSTARMRRGPPLPLTSVPAAREAASGATPSGAVAAMQVMPLTMELLQTPQLQGHFAGGAASEEVVRVVQCDEGEAASMKSSSRTESTFAASEQSSYLAPGARYISQEEWLSGACAAGGSPVTADGVEDAPCHSAEASGEDRRAASPDNGVAGAAPRQYSEERTLNEIVGRSMAALEETRTDHHFFDR</sequence>
<dbReference type="AlphaFoldDB" id="A0A836H6U1"/>
<feature type="region of interest" description="Disordered" evidence="1">
    <location>
        <begin position="590"/>
        <end position="618"/>
    </location>
</feature>
<evidence type="ECO:0000256" key="1">
    <source>
        <dbReference type="SAM" id="MobiDB-lite"/>
    </source>
</evidence>
<evidence type="ECO:0000313" key="2">
    <source>
        <dbReference type="EMBL" id="KAG5471475.1"/>
    </source>
</evidence>
<name>A0A836H6U1_9TRYP</name>
<reference evidence="3" key="1">
    <citation type="journal article" date="2021" name="Microbiol. Resour. Announc.">
        <title>LGAAP: Leishmaniinae Genome Assembly and Annotation Pipeline.</title>
        <authorList>
            <person name="Almutairi H."/>
            <person name="Urbaniak M.D."/>
            <person name="Bates M.D."/>
            <person name="Jariyapan N."/>
            <person name="Kwakye-Nuako G."/>
            <person name="Thomaz-Soccol V."/>
            <person name="Al-Salem W.S."/>
            <person name="Dillon R.J."/>
            <person name="Bates P.A."/>
            <person name="Gatherer D."/>
        </authorList>
    </citation>
    <scope>NUCLEOTIDE SEQUENCE [LARGE SCALE GENOMIC DNA]</scope>
</reference>
<evidence type="ECO:0000313" key="3">
    <source>
        <dbReference type="Proteomes" id="UP000673552"/>
    </source>
</evidence>